<feature type="region of interest" description="Disordered" evidence="1">
    <location>
        <begin position="140"/>
        <end position="172"/>
    </location>
</feature>
<proteinExistence type="predicted"/>
<feature type="domain" description="DUF6968" evidence="2">
    <location>
        <begin position="24"/>
        <end position="111"/>
    </location>
</feature>
<evidence type="ECO:0000259" key="2">
    <source>
        <dbReference type="Pfam" id="PF22302"/>
    </source>
</evidence>
<accession>A0ABY9X9N7</accession>
<feature type="compositionally biased region" description="Basic and acidic residues" evidence="1">
    <location>
        <begin position="140"/>
        <end position="152"/>
    </location>
</feature>
<dbReference type="RefSeq" id="WP_395812497.1">
    <property type="nucleotide sequence ID" value="NZ_CP043494.1"/>
</dbReference>
<dbReference type="Pfam" id="PF22302">
    <property type="entry name" value="DUF6968"/>
    <property type="match status" value="1"/>
</dbReference>
<organism evidence="3 4">
    <name type="scientific">Archangium minus</name>
    <dbReference type="NCBI Taxonomy" id="83450"/>
    <lineage>
        <taxon>Bacteria</taxon>
        <taxon>Pseudomonadati</taxon>
        <taxon>Myxococcota</taxon>
        <taxon>Myxococcia</taxon>
        <taxon>Myxococcales</taxon>
        <taxon>Cystobacterineae</taxon>
        <taxon>Archangiaceae</taxon>
        <taxon>Archangium</taxon>
    </lineage>
</organism>
<evidence type="ECO:0000256" key="1">
    <source>
        <dbReference type="SAM" id="MobiDB-lite"/>
    </source>
</evidence>
<keyword evidence="4" id="KW-1185">Reference proteome</keyword>
<dbReference type="EMBL" id="CP043494">
    <property type="protein sequence ID" value="WNG52112.1"/>
    <property type="molecule type" value="Genomic_DNA"/>
</dbReference>
<protein>
    <recommendedName>
        <fullName evidence="2">DUF6968 domain-containing protein</fullName>
    </recommendedName>
</protein>
<evidence type="ECO:0000313" key="4">
    <source>
        <dbReference type="Proteomes" id="UP001611383"/>
    </source>
</evidence>
<reference evidence="3 4" key="1">
    <citation type="submission" date="2019-08" db="EMBL/GenBank/DDBJ databases">
        <title>Archangium and Cystobacter genomes.</title>
        <authorList>
            <person name="Chen I.-C.K."/>
            <person name="Wielgoss S."/>
        </authorList>
    </citation>
    <scope>NUCLEOTIDE SEQUENCE [LARGE SCALE GENOMIC DNA]</scope>
    <source>
        <strain evidence="3 4">Cbm 6</strain>
    </source>
</reference>
<name>A0ABY9X9N7_9BACT</name>
<dbReference type="InterPro" id="IPR054241">
    <property type="entry name" value="DUF6968"/>
</dbReference>
<gene>
    <name evidence="3" type="ORF">F0U60_54425</name>
</gene>
<sequence>MTPRAKKPTRKELARPHALGPLIAERTLTVAGHDDSFVHVRVGKPRKDSATGDYFCPFSIKGLHPQRVHEAWGMDSMQALQNALQAIRIELAPHADRLRWEGGQDGWLGFPKVIPDLFGPAFIQRLEKLVDRETDRFARSLEEASRRAEQPGRGKKKPPPTSSARRTRPARG</sequence>
<evidence type="ECO:0000313" key="3">
    <source>
        <dbReference type="EMBL" id="WNG52112.1"/>
    </source>
</evidence>
<dbReference type="Proteomes" id="UP001611383">
    <property type="component" value="Chromosome"/>
</dbReference>